<dbReference type="OrthoDB" id="1607513at2759"/>
<keyword evidence="2" id="KW-1185">Reference proteome</keyword>
<comment type="caution">
    <text evidence="1">The sequence shown here is derived from an EMBL/GenBank/DDBJ whole genome shotgun (WGS) entry which is preliminary data.</text>
</comment>
<dbReference type="EMBL" id="WHVB01000019">
    <property type="protein sequence ID" value="KAF8473052.1"/>
    <property type="molecule type" value="Genomic_DNA"/>
</dbReference>
<organism evidence="1 2">
    <name type="scientific">Russula ochroleuca</name>
    <dbReference type="NCBI Taxonomy" id="152965"/>
    <lineage>
        <taxon>Eukaryota</taxon>
        <taxon>Fungi</taxon>
        <taxon>Dikarya</taxon>
        <taxon>Basidiomycota</taxon>
        <taxon>Agaricomycotina</taxon>
        <taxon>Agaricomycetes</taxon>
        <taxon>Russulales</taxon>
        <taxon>Russulaceae</taxon>
        <taxon>Russula</taxon>
    </lineage>
</organism>
<reference evidence="1" key="2">
    <citation type="journal article" date="2020" name="Nat. Commun.">
        <title>Large-scale genome sequencing of mycorrhizal fungi provides insights into the early evolution of symbiotic traits.</title>
        <authorList>
            <person name="Miyauchi S."/>
            <person name="Kiss E."/>
            <person name="Kuo A."/>
            <person name="Drula E."/>
            <person name="Kohler A."/>
            <person name="Sanchez-Garcia M."/>
            <person name="Morin E."/>
            <person name="Andreopoulos B."/>
            <person name="Barry K.W."/>
            <person name="Bonito G."/>
            <person name="Buee M."/>
            <person name="Carver A."/>
            <person name="Chen C."/>
            <person name="Cichocki N."/>
            <person name="Clum A."/>
            <person name="Culley D."/>
            <person name="Crous P.W."/>
            <person name="Fauchery L."/>
            <person name="Girlanda M."/>
            <person name="Hayes R.D."/>
            <person name="Keri Z."/>
            <person name="LaButti K."/>
            <person name="Lipzen A."/>
            <person name="Lombard V."/>
            <person name="Magnuson J."/>
            <person name="Maillard F."/>
            <person name="Murat C."/>
            <person name="Nolan M."/>
            <person name="Ohm R.A."/>
            <person name="Pangilinan J."/>
            <person name="Pereira M.F."/>
            <person name="Perotto S."/>
            <person name="Peter M."/>
            <person name="Pfister S."/>
            <person name="Riley R."/>
            <person name="Sitrit Y."/>
            <person name="Stielow J.B."/>
            <person name="Szollosi G."/>
            <person name="Zifcakova L."/>
            <person name="Stursova M."/>
            <person name="Spatafora J.W."/>
            <person name="Tedersoo L."/>
            <person name="Vaario L.M."/>
            <person name="Yamada A."/>
            <person name="Yan M."/>
            <person name="Wang P."/>
            <person name="Xu J."/>
            <person name="Bruns T."/>
            <person name="Baldrian P."/>
            <person name="Vilgalys R."/>
            <person name="Dunand C."/>
            <person name="Henrissat B."/>
            <person name="Grigoriev I.V."/>
            <person name="Hibbett D."/>
            <person name="Nagy L.G."/>
            <person name="Martin F.M."/>
        </authorList>
    </citation>
    <scope>NUCLEOTIDE SEQUENCE</scope>
    <source>
        <strain evidence="1">Prilba</strain>
    </source>
</reference>
<evidence type="ECO:0000313" key="1">
    <source>
        <dbReference type="EMBL" id="KAF8473052.1"/>
    </source>
</evidence>
<feature type="non-terminal residue" evidence="1">
    <location>
        <position position="81"/>
    </location>
</feature>
<reference evidence="1" key="1">
    <citation type="submission" date="2019-10" db="EMBL/GenBank/DDBJ databases">
        <authorList>
            <consortium name="DOE Joint Genome Institute"/>
            <person name="Kuo A."/>
            <person name="Miyauchi S."/>
            <person name="Kiss E."/>
            <person name="Drula E."/>
            <person name="Kohler A."/>
            <person name="Sanchez-Garcia M."/>
            <person name="Andreopoulos B."/>
            <person name="Barry K.W."/>
            <person name="Bonito G."/>
            <person name="Buee M."/>
            <person name="Carver A."/>
            <person name="Chen C."/>
            <person name="Cichocki N."/>
            <person name="Clum A."/>
            <person name="Culley D."/>
            <person name="Crous P.W."/>
            <person name="Fauchery L."/>
            <person name="Girlanda M."/>
            <person name="Hayes R."/>
            <person name="Keri Z."/>
            <person name="LaButti K."/>
            <person name="Lipzen A."/>
            <person name="Lombard V."/>
            <person name="Magnuson J."/>
            <person name="Maillard F."/>
            <person name="Morin E."/>
            <person name="Murat C."/>
            <person name="Nolan M."/>
            <person name="Ohm R."/>
            <person name="Pangilinan J."/>
            <person name="Pereira M."/>
            <person name="Perotto S."/>
            <person name="Peter M."/>
            <person name="Riley R."/>
            <person name="Sitrit Y."/>
            <person name="Stielow B."/>
            <person name="Szollosi G."/>
            <person name="Zifcakova L."/>
            <person name="Stursova M."/>
            <person name="Spatafora J.W."/>
            <person name="Tedersoo L."/>
            <person name="Vaario L.-M."/>
            <person name="Yamada A."/>
            <person name="Yan M."/>
            <person name="Wang P."/>
            <person name="Xu J."/>
            <person name="Bruns T."/>
            <person name="Baldrian P."/>
            <person name="Vilgalys R."/>
            <person name="Henrissat B."/>
            <person name="Grigoriev I.V."/>
            <person name="Hibbett D."/>
            <person name="Nagy L.G."/>
            <person name="Martin F.M."/>
        </authorList>
    </citation>
    <scope>NUCLEOTIDE SEQUENCE</scope>
    <source>
        <strain evidence="1">Prilba</strain>
    </source>
</reference>
<dbReference type="AlphaFoldDB" id="A0A9P5MPX0"/>
<sequence>LYGCNNIADQDLPHQTKLIQMIFWEYEQEYQKTLMQFKSAVGRISFTSDCWSDPNLASFLALTAHFIAHENGHLILHNRLL</sequence>
<dbReference type="Proteomes" id="UP000759537">
    <property type="component" value="Unassembled WGS sequence"/>
</dbReference>
<protein>
    <submittedName>
        <fullName evidence="1">Uncharacterized protein</fullName>
    </submittedName>
</protein>
<gene>
    <name evidence="1" type="ORF">DFH94DRAFT_620664</name>
</gene>
<evidence type="ECO:0000313" key="2">
    <source>
        <dbReference type="Proteomes" id="UP000759537"/>
    </source>
</evidence>
<proteinExistence type="predicted"/>
<name>A0A9P5MPX0_9AGAM</name>
<feature type="non-terminal residue" evidence="1">
    <location>
        <position position="1"/>
    </location>
</feature>
<accession>A0A9P5MPX0</accession>